<dbReference type="Proteomes" id="UP000748025">
    <property type="component" value="Unassembled WGS sequence"/>
</dbReference>
<organism evidence="2 3">
    <name type="scientific">Claviceps pusilla</name>
    <dbReference type="NCBI Taxonomy" id="123648"/>
    <lineage>
        <taxon>Eukaryota</taxon>
        <taxon>Fungi</taxon>
        <taxon>Dikarya</taxon>
        <taxon>Ascomycota</taxon>
        <taxon>Pezizomycotina</taxon>
        <taxon>Sordariomycetes</taxon>
        <taxon>Hypocreomycetidae</taxon>
        <taxon>Hypocreales</taxon>
        <taxon>Clavicipitaceae</taxon>
        <taxon>Claviceps</taxon>
    </lineage>
</organism>
<dbReference type="EMBL" id="SRPW01000485">
    <property type="protein sequence ID" value="KAG6014227.1"/>
    <property type="molecule type" value="Genomic_DNA"/>
</dbReference>
<keyword evidence="3" id="KW-1185">Reference proteome</keyword>
<gene>
    <name evidence="2" type="ORF">E4U43_006798</name>
</gene>
<dbReference type="AlphaFoldDB" id="A0A9P7NDN9"/>
<evidence type="ECO:0000313" key="3">
    <source>
        <dbReference type="Proteomes" id="UP000748025"/>
    </source>
</evidence>
<evidence type="ECO:0000313" key="2">
    <source>
        <dbReference type="EMBL" id="KAG6014227.1"/>
    </source>
</evidence>
<comment type="caution">
    <text evidence="2">The sequence shown here is derived from an EMBL/GenBank/DDBJ whole genome shotgun (WGS) entry which is preliminary data.</text>
</comment>
<protein>
    <submittedName>
        <fullName evidence="2">Uncharacterized protein</fullName>
    </submittedName>
</protein>
<accession>A0A9P7NDN9</accession>
<proteinExistence type="predicted"/>
<reference evidence="2" key="1">
    <citation type="journal article" date="2020" name="bioRxiv">
        <title>Whole genome comparisons of ergot fungi reveals the divergence and evolution of species within the genus Claviceps are the result of varying mechanisms driving genome evolution and host range expansion.</title>
        <authorList>
            <person name="Wyka S.A."/>
            <person name="Mondo S.J."/>
            <person name="Liu M."/>
            <person name="Dettman J."/>
            <person name="Nalam V."/>
            <person name="Broders K.D."/>
        </authorList>
    </citation>
    <scope>NUCLEOTIDE SEQUENCE</scope>
    <source>
        <strain evidence="2">CCC 602</strain>
    </source>
</reference>
<name>A0A9P7NDN9_9HYPO</name>
<sequence>MAICPSTTPPFAPRELASAQQEDPPRFEQSQCSAGRRADTPANTFKCDVGPRWTILPLPTRYTTHVLSPNWVEDVIREPMATVFKVPIVSGVRTATSDQAIRINEPEDMRRGQE</sequence>
<feature type="region of interest" description="Disordered" evidence="1">
    <location>
        <begin position="1"/>
        <end position="44"/>
    </location>
</feature>
<evidence type="ECO:0000256" key="1">
    <source>
        <dbReference type="SAM" id="MobiDB-lite"/>
    </source>
</evidence>